<dbReference type="RefSeq" id="XP_016050301.1">
    <property type="nucleotide sequence ID" value="XM_016194815.1"/>
</dbReference>
<evidence type="ECO:0000256" key="4">
    <source>
        <dbReference type="ARBA" id="ARBA00022729"/>
    </source>
</evidence>
<dbReference type="OrthoDB" id="9835764at2759"/>
<keyword evidence="6" id="KW-0211">Defensin</keyword>
<protein>
    <recommendedName>
        <fullName evidence="6">Beta-defensin</fullName>
    </recommendedName>
</protein>
<dbReference type="GO" id="GO:0042742">
    <property type="term" value="P:defense response to bacterium"/>
    <property type="evidence" value="ECO:0007669"/>
    <property type="project" value="UniProtKB-UniRule"/>
</dbReference>
<evidence type="ECO:0000259" key="7">
    <source>
        <dbReference type="Pfam" id="PF13841"/>
    </source>
</evidence>
<evidence type="ECO:0000256" key="1">
    <source>
        <dbReference type="ARBA" id="ARBA00004613"/>
    </source>
</evidence>
<comment type="similarity">
    <text evidence="2 6">Belongs to the beta-defensin family.</text>
</comment>
<dbReference type="AlphaFoldDB" id="A0A1S3WVA7"/>
<dbReference type="GO" id="GO:0060326">
    <property type="term" value="P:cell chemotaxis"/>
    <property type="evidence" value="ECO:0007669"/>
    <property type="project" value="TreeGrafter"/>
</dbReference>
<evidence type="ECO:0000256" key="2">
    <source>
        <dbReference type="ARBA" id="ARBA00007371"/>
    </source>
</evidence>
<dbReference type="PANTHER" id="PTHR20515">
    <property type="entry name" value="BETA-DEFENSIN"/>
    <property type="match status" value="1"/>
</dbReference>
<dbReference type="CTD" id="245928"/>
<dbReference type="GO" id="GO:0045087">
    <property type="term" value="P:innate immune response"/>
    <property type="evidence" value="ECO:0007669"/>
    <property type="project" value="InterPro"/>
</dbReference>
<keyword evidence="4 6" id="KW-0732">Signal</keyword>
<keyword evidence="3 6" id="KW-0964">Secreted</keyword>
<keyword evidence="5" id="KW-1015">Disulfide bond</keyword>
<feature type="chain" id="PRO_5010006976" description="Beta-defensin" evidence="6">
    <location>
        <begin position="20"/>
        <end position="69"/>
    </location>
</feature>
<comment type="function">
    <text evidence="6">Has antibacterial activity.</text>
</comment>
<dbReference type="PANTHER" id="PTHR20515:SF16">
    <property type="entry name" value="BETA-DEFENSIN 114"/>
    <property type="match status" value="1"/>
</dbReference>
<evidence type="ECO:0000313" key="8">
    <source>
        <dbReference type="Proteomes" id="UP001652624"/>
    </source>
</evidence>
<evidence type="ECO:0000256" key="3">
    <source>
        <dbReference type="ARBA" id="ARBA00022525"/>
    </source>
</evidence>
<dbReference type="GO" id="GO:0005615">
    <property type="term" value="C:extracellular space"/>
    <property type="evidence" value="ECO:0007669"/>
    <property type="project" value="TreeGrafter"/>
</dbReference>
<dbReference type="InParanoid" id="A0A1S3WVA7"/>
<feature type="domain" description="Beta-defensin" evidence="7">
    <location>
        <begin position="30"/>
        <end position="59"/>
    </location>
</feature>
<name>A0A1S3WVA7_ERIEU</name>
<dbReference type="Pfam" id="PF13841">
    <property type="entry name" value="Defensin_beta_2"/>
    <property type="match status" value="1"/>
</dbReference>
<comment type="subcellular location">
    <subcellularLocation>
        <location evidence="1 6">Secreted</location>
    </subcellularLocation>
</comment>
<evidence type="ECO:0000256" key="5">
    <source>
        <dbReference type="ARBA" id="ARBA00023157"/>
    </source>
</evidence>
<keyword evidence="6" id="KW-0929">Antimicrobial</keyword>
<gene>
    <name evidence="9" type="primary">DEFB114</name>
</gene>
<evidence type="ECO:0000313" key="9">
    <source>
        <dbReference type="RefSeq" id="XP_016050301.1"/>
    </source>
</evidence>
<dbReference type="InterPro" id="IPR025933">
    <property type="entry name" value="Beta_defensin_dom"/>
</dbReference>
<dbReference type="Gene3D" id="3.10.360.10">
    <property type="entry name" value="Antimicrobial Peptide, Beta-defensin 2, Chain A"/>
    <property type="match status" value="1"/>
</dbReference>
<dbReference type="Proteomes" id="UP001652624">
    <property type="component" value="Chromosome 4"/>
</dbReference>
<dbReference type="GO" id="GO:0031731">
    <property type="term" value="F:CCR6 chemokine receptor binding"/>
    <property type="evidence" value="ECO:0007669"/>
    <property type="project" value="TreeGrafter"/>
</dbReference>
<keyword evidence="8" id="KW-1185">Reference proteome</keyword>
<evidence type="ECO:0000256" key="6">
    <source>
        <dbReference type="RuleBase" id="RU231113"/>
    </source>
</evidence>
<accession>A0A1S3WVA7</accession>
<dbReference type="GO" id="GO:0042056">
    <property type="term" value="F:chemoattractant activity"/>
    <property type="evidence" value="ECO:0007669"/>
    <property type="project" value="TreeGrafter"/>
</dbReference>
<keyword evidence="6" id="KW-0044">Antibiotic</keyword>
<reference evidence="9" key="1">
    <citation type="submission" date="2025-08" db="UniProtKB">
        <authorList>
            <consortium name="RefSeq"/>
        </authorList>
    </citation>
    <scope>IDENTIFICATION</scope>
</reference>
<sequence length="69" mass="8158">MKISYYFLYFLCYVTFTLPAKSSLVDPDQCSKYMGYCKRRCAENEKRIDICLSPSKICCVERMVDDNIF</sequence>
<proteinExistence type="inferred from homology"/>
<organism evidence="8 9">
    <name type="scientific">Erinaceus europaeus</name>
    <name type="common">Western European hedgehog</name>
    <dbReference type="NCBI Taxonomy" id="9365"/>
    <lineage>
        <taxon>Eukaryota</taxon>
        <taxon>Metazoa</taxon>
        <taxon>Chordata</taxon>
        <taxon>Craniata</taxon>
        <taxon>Vertebrata</taxon>
        <taxon>Euteleostomi</taxon>
        <taxon>Mammalia</taxon>
        <taxon>Eutheria</taxon>
        <taxon>Laurasiatheria</taxon>
        <taxon>Eulipotyphla</taxon>
        <taxon>Erinaceidae</taxon>
        <taxon>Erinaceinae</taxon>
        <taxon>Erinaceus</taxon>
    </lineage>
</organism>
<dbReference type="GeneID" id="107523494"/>
<feature type="signal peptide" evidence="6">
    <location>
        <begin position="1"/>
        <end position="19"/>
    </location>
</feature>